<sequence length="120" mass="13939">MSENTWSAIEKTVAQEAFKKAYERETNDLIDQLSEKIKGVDNIDAVWEIHDYLSAKRHQIDGRYYLTMQKYLGQENGKENDYSALVFLFADLLKEKWLLREDLSGLSPDKISKISALSYL</sequence>
<dbReference type="EMBL" id="CP073041">
    <property type="protein sequence ID" value="UXE62917.1"/>
    <property type="molecule type" value="Genomic_DNA"/>
</dbReference>
<organism evidence="1">
    <name type="scientific">Woronichinia naegeliana WA131</name>
    <dbReference type="NCBI Taxonomy" id="2824559"/>
    <lineage>
        <taxon>Bacteria</taxon>
        <taxon>Bacillati</taxon>
        <taxon>Cyanobacteriota</taxon>
        <taxon>Cyanophyceae</taxon>
        <taxon>Synechococcales</taxon>
        <taxon>Coelosphaeriaceae</taxon>
        <taxon>Woronichinia</taxon>
    </lineage>
</organism>
<dbReference type="GO" id="GO:0042651">
    <property type="term" value="C:thylakoid membrane"/>
    <property type="evidence" value="ECO:0007669"/>
    <property type="project" value="InterPro"/>
</dbReference>
<evidence type="ECO:0000313" key="1">
    <source>
        <dbReference type="EMBL" id="UXE62917.1"/>
    </source>
</evidence>
<dbReference type="InterPro" id="IPR053747">
    <property type="entry name" value="Fluoresc_Recovery_Reg"/>
</dbReference>
<dbReference type="Pfam" id="PF18032">
    <property type="entry name" value="FRP"/>
    <property type="match status" value="1"/>
</dbReference>
<protein>
    <recommendedName>
        <fullName evidence="2">Fluorescence recovery protein</fullName>
    </recommendedName>
</protein>
<dbReference type="Proteomes" id="UP001065613">
    <property type="component" value="Chromosome"/>
</dbReference>
<gene>
    <name evidence="1" type="ORF">KA717_09590</name>
</gene>
<reference evidence="1" key="1">
    <citation type="submission" date="2021-04" db="EMBL/GenBank/DDBJ databases">
        <title>Genome sequence of Woronichinia naegeliana from Washington state freshwater lake bloom.</title>
        <authorList>
            <person name="Dreher T.W."/>
        </authorList>
    </citation>
    <scope>NUCLEOTIDE SEQUENCE</scope>
    <source>
        <strain evidence="1">WA131</strain>
    </source>
</reference>
<dbReference type="AlphaFoldDB" id="A0A977KZZ9"/>
<name>A0A977KZZ9_9CYAN</name>
<dbReference type="Gene3D" id="6.10.140.1840">
    <property type="match status" value="1"/>
</dbReference>
<dbReference type="InterPro" id="IPR041601">
    <property type="entry name" value="FRP"/>
</dbReference>
<evidence type="ECO:0008006" key="2">
    <source>
        <dbReference type="Google" id="ProtNLM"/>
    </source>
</evidence>
<proteinExistence type="predicted"/>
<accession>A0A977KZZ9</accession>
<dbReference type="KEGG" id="wna:KA717_09590"/>